<dbReference type="GeneID" id="5950575"/>
<evidence type="ECO:0000313" key="3">
    <source>
        <dbReference type="Proteomes" id="UP000001186"/>
    </source>
</evidence>
<dbReference type="Proteomes" id="UP000001186">
    <property type="component" value="Segment"/>
</dbReference>
<protein>
    <submittedName>
        <fullName evidence="2">Orf38</fullName>
    </submittedName>
</protein>
<dbReference type="KEGG" id="vg:5950575"/>
<evidence type="ECO:0000256" key="1">
    <source>
        <dbReference type="SAM" id="MobiDB-lite"/>
    </source>
</evidence>
<accession>B0YL88</accession>
<feature type="region of interest" description="Disordered" evidence="1">
    <location>
        <begin position="135"/>
        <end position="157"/>
    </location>
</feature>
<organism evidence="2 3">
    <name type="scientific">Streptococcus phage 858</name>
    <dbReference type="NCBI Taxonomy" id="2914004"/>
    <lineage>
        <taxon>Viruses</taxon>
        <taxon>Duplodnaviria</taxon>
        <taxon>Heunggongvirae</taxon>
        <taxon>Uroviricota</taxon>
        <taxon>Caudoviricetes</taxon>
        <taxon>Aliceevansviridae</taxon>
        <taxon>Brussowvirus</taxon>
        <taxon>Brussowvirus bv858</taxon>
    </lineage>
</organism>
<dbReference type="EMBL" id="EF529515">
    <property type="protein sequence ID" value="ABT18026.1"/>
    <property type="molecule type" value="Genomic_DNA"/>
</dbReference>
<dbReference type="Pfam" id="PF05037">
    <property type="entry name" value="DUF669"/>
    <property type="match status" value="1"/>
</dbReference>
<proteinExistence type="predicted"/>
<keyword evidence="3" id="KW-1185">Reference proteome</keyword>
<reference evidence="2 3" key="1">
    <citation type="journal article" date="2008" name="J. Bacteriol.">
        <title>Phage response to CRISPR-encoded resistance in Streptococcus thermophilus.</title>
        <authorList>
            <person name="Deveau H."/>
            <person name="Barrangou R."/>
            <person name="Garneau J.E."/>
            <person name="Labonte J."/>
            <person name="Fremaux C."/>
            <person name="Boyaval P."/>
            <person name="Romero D.A."/>
            <person name="Horvath P."/>
            <person name="Moineau S."/>
        </authorList>
    </citation>
    <scope>NUCLEOTIDE SEQUENCE</scope>
</reference>
<dbReference type="RefSeq" id="YP_001686832.1">
    <property type="nucleotide sequence ID" value="NC_010353.1"/>
</dbReference>
<evidence type="ECO:0000313" key="2">
    <source>
        <dbReference type="EMBL" id="ABT18026.1"/>
    </source>
</evidence>
<sequence length="157" mass="18154">MGIFSVNYEAAEQFAAIEDGTYEVYVAQAEQSATQNGTDFLDIRLKIRDDFQQKFRNNLIFDKIYVNKSTLEYPIWVLQMYCKAAKVPENTDIQTIEQFLDLIKGKSMKVTVKNETSEWNGKTYENLRVKNREQSELAPYSAKAEKTPEVSDLDLPF</sequence>
<name>B0YL88_9CAUD</name>
<dbReference type="InterPro" id="IPR007731">
    <property type="entry name" value="DUF669"/>
</dbReference>